<accession>A0A1M7TE35</accession>
<keyword evidence="2" id="KW-0677">Repeat</keyword>
<dbReference type="PANTHER" id="PTHR42745:SF1">
    <property type="entry name" value="ARABINOSE 5-PHOSPHATE ISOMERASE KDSD"/>
    <property type="match status" value="1"/>
</dbReference>
<feature type="binding site" evidence="5">
    <location>
        <position position="93"/>
    </location>
    <ligand>
        <name>Zn(2+)</name>
        <dbReference type="ChEBI" id="CHEBI:29105"/>
    </ligand>
</feature>
<sequence length="340" mass="35639">MIDALIEAGRARPADPAAQRAADIAAGREVLRIEAQALAQLEGALGDSFADAVQAMIDCKGRIVVSGMGKSGHVARKIAATLASTGTPAQFLHPAEASHGDLGMLTRQDVALVLSNSGGTPELADVIAHTRRFGIPLIGVASRPESPLLRAADIALVLPRAPEACSVGMAPTTSTTLTMALGDALAVALMKRRRFTAEHFRLFHPGGKLGAQLVHVRDLMHPEDELPLVAEDAPMTETLLEITRRGFGVAGVVDAAGDLVGVISDGDLRRNMEGLLARVAGQVATRAPATIAPDRLAQEALALMNQRKVTALFVVDPAQGRRPLGLLHVHDCLRAGLDQV</sequence>
<dbReference type="PIRSF" id="PIRSF004692">
    <property type="entry name" value="KdsD_KpsF"/>
    <property type="match status" value="1"/>
</dbReference>
<evidence type="ECO:0000256" key="3">
    <source>
        <dbReference type="ARBA" id="ARBA00023122"/>
    </source>
</evidence>
<dbReference type="GO" id="GO:0046872">
    <property type="term" value="F:metal ion binding"/>
    <property type="evidence" value="ECO:0007669"/>
    <property type="project" value="UniProtKB-KW"/>
</dbReference>
<proteinExistence type="inferred from homology"/>
<feature type="site" description="Catalytically relevant" evidence="6">
    <location>
        <position position="70"/>
    </location>
</feature>
<evidence type="ECO:0000313" key="11">
    <source>
        <dbReference type="Proteomes" id="UP000184066"/>
    </source>
</evidence>
<dbReference type="Proteomes" id="UP000184066">
    <property type="component" value="Unassembled WGS sequence"/>
</dbReference>
<feature type="domain" description="CBS" evidence="8">
    <location>
        <begin position="284"/>
        <end position="340"/>
    </location>
</feature>
<evidence type="ECO:0000256" key="4">
    <source>
        <dbReference type="PIRNR" id="PIRNR004692"/>
    </source>
</evidence>
<name>A0A1M7TE35_9RHOB</name>
<dbReference type="Pfam" id="PF01380">
    <property type="entry name" value="SIS"/>
    <property type="match status" value="1"/>
</dbReference>
<dbReference type="PROSITE" id="PS51464">
    <property type="entry name" value="SIS"/>
    <property type="match status" value="1"/>
</dbReference>
<evidence type="ECO:0000313" key="10">
    <source>
        <dbReference type="EMBL" id="SHN68985.1"/>
    </source>
</evidence>
<feature type="site" description="Catalytically relevant" evidence="6">
    <location>
        <position position="122"/>
    </location>
</feature>
<dbReference type="PANTHER" id="PTHR42745">
    <property type="match status" value="1"/>
</dbReference>
<dbReference type="GO" id="GO:0005975">
    <property type="term" value="P:carbohydrate metabolic process"/>
    <property type="evidence" value="ECO:0007669"/>
    <property type="project" value="InterPro"/>
</dbReference>
<dbReference type="GO" id="GO:0019146">
    <property type="term" value="F:arabinose-5-phosphate isomerase activity"/>
    <property type="evidence" value="ECO:0007669"/>
    <property type="project" value="UniProtKB-ARBA"/>
</dbReference>
<evidence type="ECO:0000256" key="1">
    <source>
        <dbReference type="ARBA" id="ARBA00008165"/>
    </source>
</evidence>
<dbReference type="EMBL" id="FRDL01000006">
    <property type="protein sequence ID" value="SHN68985.1"/>
    <property type="molecule type" value="Genomic_DNA"/>
</dbReference>
<dbReference type="CDD" id="cd05014">
    <property type="entry name" value="SIS_Kpsf"/>
    <property type="match status" value="1"/>
</dbReference>
<organism evidence="10 11">
    <name type="scientific">Oceanicella actignis</name>
    <dbReference type="NCBI Taxonomy" id="1189325"/>
    <lineage>
        <taxon>Bacteria</taxon>
        <taxon>Pseudomonadati</taxon>
        <taxon>Pseudomonadota</taxon>
        <taxon>Alphaproteobacteria</taxon>
        <taxon>Rhodobacterales</taxon>
        <taxon>Paracoccaceae</taxon>
        <taxon>Oceanicella</taxon>
    </lineage>
</organism>
<feature type="domain" description="CBS" evidence="8">
    <location>
        <begin position="220"/>
        <end position="278"/>
    </location>
</feature>
<dbReference type="InterPro" id="IPR000644">
    <property type="entry name" value="CBS_dom"/>
</dbReference>
<dbReference type="STRING" id="1189325.SAMN04488119_106190"/>
<dbReference type="SUPFAM" id="SSF53697">
    <property type="entry name" value="SIS domain"/>
    <property type="match status" value="1"/>
</dbReference>
<gene>
    <name evidence="10" type="ORF">SAMN05216200_10612</name>
</gene>
<dbReference type="InterPro" id="IPR046348">
    <property type="entry name" value="SIS_dom_sf"/>
</dbReference>
<evidence type="ECO:0000259" key="8">
    <source>
        <dbReference type="PROSITE" id="PS51371"/>
    </source>
</evidence>
<evidence type="ECO:0000256" key="2">
    <source>
        <dbReference type="ARBA" id="ARBA00022737"/>
    </source>
</evidence>
<dbReference type="FunFam" id="3.40.50.10490:FF:000011">
    <property type="entry name" value="Arabinose 5-phosphate isomerase"/>
    <property type="match status" value="1"/>
</dbReference>
<dbReference type="InterPro" id="IPR050986">
    <property type="entry name" value="GutQ/KpsF_isomerases"/>
</dbReference>
<comment type="similarity">
    <text evidence="1 4">Belongs to the SIS family. GutQ/KpsF subfamily.</text>
</comment>
<dbReference type="InterPro" id="IPR046342">
    <property type="entry name" value="CBS_dom_sf"/>
</dbReference>
<dbReference type="Pfam" id="PF00571">
    <property type="entry name" value="CBS"/>
    <property type="match status" value="2"/>
</dbReference>
<feature type="site" description="Catalytically relevant" evidence="6">
    <location>
        <position position="163"/>
    </location>
</feature>
<dbReference type="Gene3D" id="3.10.580.10">
    <property type="entry name" value="CBS-domain"/>
    <property type="match status" value="1"/>
</dbReference>
<dbReference type="SUPFAM" id="SSF54631">
    <property type="entry name" value="CBS-domain pair"/>
    <property type="match status" value="1"/>
</dbReference>
<feature type="site" description="Catalytically relevant" evidence="6">
    <location>
        <position position="204"/>
    </location>
</feature>
<dbReference type="InterPro" id="IPR035474">
    <property type="entry name" value="SIS_Kpsf"/>
</dbReference>
<dbReference type="GO" id="GO:0097367">
    <property type="term" value="F:carbohydrate derivative binding"/>
    <property type="evidence" value="ECO:0007669"/>
    <property type="project" value="InterPro"/>
</dbReference>
<keyword evidence="3 7" id="KW-0129">CBS domain</keyword>
<evidence type="ECO:0000256" key="7">
    <source>
        <dbReference type="PROSITE-ProRule" id="PRU00703"/>
    </source>
</evidence>
<keyword evidence="5" id="KW-0479">Metal-binding</keyword>
<evidence type="ECO:0000256" key="5">
    <source>
        <dbReference type="PIRSR" id="PIRSR004692-2"/>
    </source>
</evidence>
<feature type="domain" description="SIS" evidence="9">
    <location>
        <begin position="52"/>
        <end position="195"/>
    </location>
</feature>
<dbReference type="InterPro" id="IPR004800">
    <property type="entry name" value="KdsD/KpsF-type"/>
</dbReference>
<dbReference type="GO" id="GO:1901135">
    <property type="term" value="P:carbohydrate derivative metabolic process"/>
    <property type="evidence" value="ECO:0007669"/>
    <property type="project" value="InterPro"/>
</dbReference>
<dbReference type="PROSITE" id="PS51371">
    <property type="entry name" value="CBS"/>
    <property type="match status" value="2"/>
</dbReference>
<dbReference type="Gene3D" id="3.40.50.10490">
    <property type="entry name" value="Glucose-6-phosphate isomerase like protein, domain 1"/>
    <property type="match status" value="1"/>
</dbReference>
<evidence type="ECO:0000256" key="6">
    <source>
        <dbReference type="PIRSR" id="PIRSR004692-3"/>
    </source>
</evidence>
<keyword evidence="11" id="KW-1185">Reference proteome</keyword>
<dbReference type="NCBIfam" id="TIGR00393">
    <property type="entry name" value="kpsF"/>
    <property type="match status" value="1"/>
</dbReference>
<dbReference type="AlphaFoldDB" id="A0A1M7TE35"/>
<dbReference type="CDD" id="cd04604">
    <property type="entry name" value="CBS_pair_SIS_assoc"/>
    <property type="match status" value="1"/>
</dbReference>
<reference evidence="10 11" key="1">
    <citation type="submission" date="2016-12" db="EMBL/GenBank/DDBJ databases">
        <authorList>
            <person name="Song W.-J."/>
            <person name="Kurnit D.M."/>
        </authorList>
    </citation>
    <scope>NUCLEOTIDE SEQUENCE [LARGE SCALE GENOMIC DNA]</scope>
    <source>
        <strain evidence="10 11">CGMCC 1.10808</strain>
    </source>
</reference>
<evidence type="ECO:0000259" key="9">
    <source>
        <dbReference type="PROSITE" id="PS51464"/>
    </source>
</evidence>
<dbReference type="SMART" id="SM00116">
    <property type="entry name" value="CBS"/>
    <property type="match status" value="2"/>
</dbReference>
<keyword evidence="5" id="KW-0862">Zinc</keyword>
<dbReference type="InterPro" id="IPR001347">
    <property type="entry name" value="SIS_dom"/>
</dbReference>
<keyword evidence="10" id="KW-0413">Isomerase</keyword>
<protein>
    <submittedName>
        <fullName evidence="10">Arabinose-5-phosphate isomerase</fullName>
    </submittedName>
</protein>